<protein>
    <submittedName>
        <fullName evidence="4">CAP-Gly domain-containing protein</fullName>
    </submittedName>
</protein>
<reference evidence="2 3" key="2">
    <citation type="submission" date="2018-08" db="EMBL/GenBank/DDBJ databases">
        <authorList>
            <person name="Laetsch R D."/>
            <person name="Stevens L."/>
            <person name="Kumar S."/>
            <person name="Blaxter L. M."/>
        </authorList>
    </citation>
    <scope>NUCLEOTIDE SEQUENCE [LARGE SCALE GENOMIC DNA]</scope>
</reference>
<keyword evidence="3" id="KW-1185">Reference proteome</keyword>
<sequence length="63" mass="7294">MHLLQPKTKLSSSRLVIVARYMYRMNKRGVISHIGPTKFRDVYWIVVAYDEPFGKHDGSVDGE</sequence>
<dbReference type="OrthoDB" id="5295208at2759"/>
<dbReference type="InterPro" id="IPR036859">
    <property type="entry name" value="CAP-Gly_dom_sf"/>
</dbReference>
<proteinExistence type="predicted"/>
<dbReference type="WBParaSite" id="nOo.2.0.1.t13165-RA">
    <property type="protein sequence ID" value="nOo.2.0.1.t13165-RA"/>
    <property type="gene ID" value="nOo.2.0.1.g13165"/>
</dbReference>
<dbReference type="Proteomes" id="UP000271087">
    <property type="component" value="Unassembled WGS sequence"/>
</dbReference>
<dbReference type="InterPro" id="IPR000938">
    <property type="entry name" value="CAP-Gly_domain"/>
</dbReference>
<name>A0A182EYA9_ONCOC</name>
<evidence type="ECO:0000259" key="1">
    <source>
        <dbReference type="PROSITE" id="PS50245"/>
    </source>
</evidence>
<dbReference type="EMBL" id="UYRW01013843">
    <property type="protein sequence ID" value="VDN00598.1"/>
    <property type="molecule type" value="Genomic_DNA"/>
</dbReference>
<dbReference type="Gene3D" id="2.30.30.190">
    <property type="entry name" value="CAP Gly-rich-like domain"/>
    <property type="match status" value="1"/>
</dbReference>
<evidence type="ECO:0000313" key="4">
    <source>
        <dbReference type="WBParaSite" id="nOo.2.0.1.t13165-RA"/>
    </source>
</evidence>
<dbReference type="Pfam" id="PF01302">
    <property type="entry name" value="CAP_GLY"/>
    <property type="match status" value="1"/>
</dbReference>
<evidence type="ECO:0000313" key="2">
    <source>
        <dbReference type="EMBL" id="VDN00598.1"/>
    </source>
</evidence>
<evidence type="ECO:0000313" key="3">
    <source>
        <dbReference type="Proteomes" id="UP000271087"/>
    </source>
</evidence>
<gene>
    <name evidence="2" type="ORF">NOO_LOCUS13165</name>
</gene>
<organism evidence="4">
    <name type="scientific">Onchocerca ochengi</name>
    <name type="common">Filarial nematode worm</name>
    <dbReference type="NCBI Taxonomy" id="42157"/>
    <lineage>
        <taxon>Eukaryota</taxon>
        <taxon>Metazoa</taxon>
        <taxon>Ecdysozoa</taxon>
        <taxon>Nematoda</taxon>
        <taxon>Chromadorea</taxon>
        <taxon>Rhabditida</taxon>
        <taxon>Spirurina</taxon>
        <taxon>Spiruromorpha</taxon>
        <taxon>Filarioidea</taxon>
        <taxon>Onchocercidae</taxon>
        <taxon>Onchocerca</taxon>
    </lineage>
</organism>
<feature type="domain" description="CAP-Gly" evidence="1">
    <location>
        <begin position="35"/>
        <end position="63"/>
    </location>
</feature>
<dbReference type="STRING" id="42157.A0A182EYA9"/>
<dbReference type="SUPFAM" id="SSF74924">
    <property type="entry name" value="Cap-Gly domain"/>
    <property type="match status" value="1"/>
</dbReference>
<dbReference type="AlphaFoldDB" id="A0A182EYA9"/>
<accession>A0A182EYA9</accession>
<reference evidence="4" key="1">
    <citation type="submission" date="2016-06" db="UniProtKB">
        <authorList>
            <consortium name="WormBaseParasite"/>
        </authorList>
    </citation>
    <scope>IDENTIFICATION</scope>
</reference>
<dbReference type="PROSITE" id="PS50245">
    <property type="entry name" value="CAP_GLY_2"/>
    <property type="match status" value="1"/>
</dbReference>